<dbReference type="STRING" id="230819.A0A5C3KBK2"/>
<keyword evidence="2" id="KW-1185">Reference proteome</keyword>
<organism evidence="1 2">
    <name type="scientific">Coprinopsis marcescibilis</name>
    <name type="common">Agaric fungus</name>
    <name type="synonym">Psathyrella marcescibilis</name>
    <dbReference type="NCBI Taxonomy" id="230819"/>
    <lineage>
        <taxon>Eukaryota</taxon>
        <taxon>Fungi</taxon>
        <taxon>Dikarya</taxon>
        <taxon>Basidiomycota</taxon>
        <taxon>Agaricomycotina</taxon>
        <taxon>Agaricomycetes</taxon>
        <taxon>Agaricomycetidae</taxon>
        <taxon>Agaricales</taxon>
        <taxon>Agaricineae</taxon>
        <taxon>Psathyrellaceae</taxon>
        <taxon>Coprinopsis</taxon>
    </lineage>
</organism>
<evidence type="ECO:0000313" key="1">
    <source>
        <dbReference type="EMBL" id="TFK17304.1"/>
    </source>
</evidence>
<evidence type="ECO:0000313" key="2">
    <source>
        <dbReference type="Proteomes" id="UP000307440"/>
    </source>
</evidence>
<gene>
    <name evidence="1" type="ORF">FA15DRAFT_661542</name>
</gene>
<reference evidence="1 2" key="1">
    <citation type="journal article" date="2019" name="Nat. Ecol. Evol.">
        <title>Megaphylogeny resolves global patterns of mushroom evolution.</title>
        <authorList>
            <person name="Varga T."/>
            <person name="Krizsan K."/>
            <person name="Foldi C."/>
            <person name="Dima B."/>
            <person name="Sanchez-Garcia M."/>
            <person name="Sanchez-Ramirez S."/>
            <person name="Szollosi G.J."/>
            <person name="Szarkandi J.G."/>
            <person name="Papp V."/>
            <person name="Albert L."/>
            <person name="Andreopoulos W."/>
            <person name="Angelini C."/>
            <person name="Antonin V."/>
            <person name="Barry K.W."/>
            <person name="Bougher N.L."/>
            <person name="Buchanan P."/>
            <person name="Buyck B."/>
            <person name="Bense V."/>
            <person name="Catcheside P."/>
            <person name="Chovatia M."/>
            <person name="Cooper J."/>
            <person name="Damon W."/>
            <person name="Desjardin D."/>
            <person name="Finy P."/>
            <person name="Geml J."/>
            <person name="Haridas S."/>
            <person name="Hughes K."/>
            <person name="Justo A."/>
            <person name="Karasinski D."/>
            <person name="Kautmanova I."/>
            <person name="Kiss B."/>
            <person name="Kocsube S."/>
            <person name="Kotiranta H."/>
            <person name="LaButti K.M."/>
            <person name="Lechner B.E."/>
            <person name="Liimatainen K."/>
            <person name="Lipzen A."/>
            <person name="Lukacs Z."/>
            <person name="Mihaltcheva S."/>
            <person name="Morgado L.N."/>
            <person name="Niskanen T."/>
            <person name="Noordeloos M.E."/>
            <person name="Ohm R.A."/>
            <person name="Ortiz-Santana B."/>
            <person name="Ovrebo C."/>
            <person name="Racz N."/>
            <person name="Riley R."/>
            <person name="Savchenko A."/>
            <person name="Shiryaev A."/>
            <person name="Soop K."/>
            <person name="Spirin V."/>
            <person name="Szebenyi C."/>
            <person name="Tomsovsky M."/>
            <person name="Tulloss R.E."/>
            <person name="Uehling J."/>
            <person name="Grigoriev I.V."/>
            <person name="Vagvolgyi C."/>
            <person name="Papp T."/>
            <person name="Martin F.M."/>
            <person name="Miettinen O."/>
            <person name="Hibbett D.S."/>
            <person name="Nagy L.G."/>
        </authorList>
    </citation>
    <scope>NUCLEOTIDE SEQUENCE [LARGE SCALE GENOMIC DNA]</scope>
    <source>
        <strain evidence="1 2">CBS 121175</strain>
    </source>
</reference>
<proteinExistence type="predicted"/>
<accession>A0A5C3KBK2</accession>
<dbReference type="OrthoDB" id="2689033at2759"/>
<protein>
    <submittedName>
        <fullName evidence="1">Uncharacterized protein</fullName>
    </submittedName>
</protein>
<sequence>MAWSDDVSGNVSKQYNPHTNLYIQNLNLPHEKLSQEYFVRFCSTSSYASSSEQFVALTHDFHANVDISKKDVWHEAYNCHHEEEIIFQIIPHVLPADNPQQSEHASHVGGNGLNNCRCDTWGGIMMKRRQMKGWSKNQEVVFATRLQAADLSGLTTPPPSANYLVQYKNSLIGKHFKILQQLTVFQVHGLCSDKIFDLWKAAGELGVMMWIPEIDNMDQYRIFSNHLAPSKDIASTLADMERFKYIVSRGWWMESGGTSGWSIDSPTLYNKPRNSATAWMDSAMWVFAKRSNGAVACGRISRILLQEGLTKDVHVILEESSVSNVSVTTCLMGSQLKVEIPVHVHRV</sequence>
<name>A0A5C3KBK2_COPMA</name>
<dbReference type="Proteomes" id="UP000307440">
    <property type="component" value="Unassembled WGS sequence"/>
</dbReference>
<dbReference type="EMBL" id="ML210533">
    <property type="protein sequence ID" value="TFK17304.1"/>
    <property type="molecule type" value="Genomic_DNA"/>
</dbReference>
<dbReference type="AlphaFoldDB" id="A0A5C3KBK2"/>